<sequence length="108" mass="12964">MNYRKLRRQGWLFYSIGVFFLLVLRVFSNTTINGLPLLRNGPLTIESIMSLPFFFLAWATFFSNERLKVWQFILLFFLPFLLLFTVPSISTTYIYTIMVFRPRLIYMI</sequence>
<feature type="transmembrane region" description="Helical" evidence="1">
    <location>
        <begin position="74"/>
        <end position="98"/>
    </location>
</feature>
<evidence type="ECO:0000313" key="2">
    <source>
        <dbReference type="EMBL" id="QIZ06533.1"/>
    </source>
</evidence>
<evidence type="ECO:0000256" key="1">
    <source>
        <dbReference type="SAM" id="Phobius"/>
    </source>
</evidence>
<organism evidence="2 3">
    <name type="scientific">Priestia megaterium</name>
    <name type="common">Bacillus megaterium</name>
    <dbReference type="NCBI Taxonomy" id="1404"/>
    <lineage>
        <taxon>Bacteria</taxon>
        <taxon>Bacillati</taxon>
        <taxon>Bacillota</taxon>
        <taxon>Bacilli</taxon>
        <taxon>Bacillales</taxon>
        <taxon>Bacillaceae</taxon>
        <taxon>Priestia</taxon>
    </lineage>
</organism>
<protein>
    <submittedName>
        <fullName evidence="2">Uncharacterized protein</fullName>
    </submittedName>
</protein>
<feature type="transmembrane region" description="Helical" evidence="1">
    <location>
        <begin position="12"/>
        <end position="32"/>
    </location>
</feature>
<feature type="transmembrane region" description="Helical" evidence="1">
    <location>
        <begin position="44"/>
        <end position="62"/>
    </location>
</feature>
<keyword evidence="1" id="KW-0812">Transmembrane</keyword>
<reference evidence="2 3" key="1">
    <citation type="submission" date="2020-04" db="EMBL/GenBank/DDBJ databases">
        <title>Genome-Wide Identification of 5-Methylcytosine Sites in Bacterial Genomes By High-Throughput Sequencing of MspJI Restriction Fragments.</title>
        <authorList>
            <person name="Wu V."/>
        </authorList>
    </citation>
    <scope>NUCLEOTIDE SEQUENCE [LARGE SCALE GENOMIC DNA]</scope>
    <source>
        <strain evidence="2 3">S2</strain>
    </source>
</reference>
<reference evidence="2 3" key="2">
    <citation type="submission" date="2020-04" db="EMBL/GenBank/DDBJ databases">
        <authorList>
            <person name="Fomenkov A."/>
            <person name="Anton B.P."/>
            <person name="Roberts R.J."/>
        </authorList>
    </citation>
    <scope>NUCLEOTIDE SEQUENCE [LARGE SCALE GENOMIC DNA]</scope>
    <source>
        <strain evidence="2 3">S2</strain>
    </source>
</reference>
<dbReference type="Proteomes" id="UP000501868">
    <property type="component" value="Chromosome"/>
</dbReference>
<name>A0A6H1NZ24_PRIMG</name>
<proteinExistence type="predicted"/>
<accession>A0A6H1NZ24</accession>
<dbReference type="AlphaFoldDB" id="A0A6H1NZ24"/>
<dbReference type="EMBL" id="CP051128">
    <property type="protein sequence ID" value="QIZ06533.1"/>
    <property type="molecule type" value="Genomic_DNA"/>
</dbReference>
<evidence type="ECO:0000313" key="3">
    <source>
        <dbReference type="Proteomes" id="UP000501868"/>
    </source>
</evidence>
<keyword evidence="1" id="KW-0472">Membrane</keyword>
<keyword evidence="1" id="KW-1133">Transmembrane helix</keyword>
<gene>
    <name evidence="2" type="ORF">HFZ78_07265</name>
</gene>